<proteinExistence type="predicted"/>
<name>K7YQ29_9PROT</name>
<evidence type="ECO:0000313" key="1">
    <source>
        <dbReference type="EMBL" id="AFX98689.1"/>
    </source>
</evidence>
<reference evidence="1 2" key="1">
    <citation type="journal article" date="2012" name="Proc. Natl. Acad. Sci. U.S.A.">
        <title>Genome streamlining and chemical defense in a coral reef symbiosis.</title>
        <authorList>
            <person name="Kwan J.C."/>
            <person name="Donia M.S."/>
            <person name="Han A.W."/>
            <person name="Hirose E."/>
            <person name="Haygood M.G."/>
            <person name="Schmidt E.W."/>
        </authorList>
    </citation>
    <scope>NUCLEOTIDE SEQUENCE [LARGE SCALE GENOMIC DNA]</scope>
    <source>
        <strain evidence="1 2">L2</strain>
    </source>
</reference>
<dbReference type="HOGENOM" id="CLU_2932637_0_0_5"/>
<protein>
    <submittedName>
        <fullName evidence="1">Uncharacterized protein</fullName>
    </submittedName>
</protein>
<gene>
    <name evidence="1" type="ORF">A1OE_496</name>
</gene>
<sequence length="60" mass="6961">MNNVKILKKTTCDLSLNYFLDKNTRIYIISKSSSKKRTLLTFLNSISESLSFSESKKILR</sequence>
<organism evidence="1 2">
    <name type="scientific">Candidatus Endolissoclinum faulkneri L2</name>
    <dbReference type="NCBI Taxonomy" id="1193729"/>
    <lineage>
        <taxon>Bacteria</taxon>
        <taxon>Pseudomonadati</taxon>
        <taxon>Pseudomonadota</taxon>
        <taxon>Alphaproteobacteria</taxon>
        <taxon>Rhodospirillales</taxon>
        <taxon>Rhodospirillaceae</taxon>
        <taxon>Candidatus Endolissoclinum</taxon>
    </lineage>
</organism>
<evidence type="ECO:0000313" key="2">
    <source>
        <dbReference type="Proteomes" id="UP000010077"/>
    </source>
</evidence>
<keyword evidence="2" id="KW-1185">Reference proteome</keyword>
<dbReference type="KEGG" id="thal:A1OE_496"/>
<dbReference type="Proteomes" id="UP000010077">
    <property type="component" value="Chromosome"/>
</dbReference>
<accession>K7YQ29</accession>
<dbReference type="AlphaFoldDB" id="K7YQ29"/>
<dbReference type="EMBL" id="CP003539">
    <property type="protein sequence ID" value="AFX98689.1"/>
    <property type="molecule type" value="Genomic_DNA"/>
</dbReference>